<keyword evidence="6" id="KW-0862">Zinc</keyword>
<dbReference type="OrthoDB" id="4279at2"/>
<gene>
    <name evidence="11" type="primary">pgeF</name>
    <name evidence="11" type="ORF">DKK78_08145</name>
</gene>
<keyword evidence="5" id="KW-0378">Hydrolase</keyword>
<evidence type="ECO:0000256" key="10">
    <source>
        <dbReference type="RuleBase" id="RU361274"/>
    </source>
</evidence>
<reference evidence="11 12" key="1">
    <citation type="submission" date="2018-05" db="EMBL/GenBank/DDBJ databases">
        <title>Reference genomes for bee gut microbiota database.</title>
        <authorList>
            <person name="Ellegaard K.M."/>
        </authorList>
    </citation>
    <scope>NUCLEOTIDE SEQUENCE [LARGE SCALE GENOMIC DNA]</scope>
    <source>
        <strain evidence="11 12">ESL0172</strain>
    </source>
</reference>
<keyword evidence="3" id="KW-0808">Transferase</keyword>
<accession>A0A2V4DLG9</accession>
<keyword evidence="4" id="KW-0479">Metal-binding</keyword>
<dbReference type="Proteomes" id="UP000247673">
    <property type="component" value="Unassembled WGS sequence"/>
</dbReference>
<dbReference type="InterPro" id="IPR038371">
    <property type="entry name" value="Cu_polyphenol_OxRdtase_sf"/>
</dbReference>
<comment type="catalytic activity">
    <reaction evidence="8">
        <text>adenosine + phosphate = alpha-D-ribose 1-phosphate + adenine</text>
        <dbReference type="Rhea" id="RHEA:27642"/>
        <dbReference type="ChEBI" id="CHEBI:16335"/>
        <dbReference type="ChEBI" id="CHEBI:16708"/>
        <dbReference type="ChEBI" id="CHEBI:43474"/>
        <dbReference type="ChEBI" id="CHEBI:57720"/>
        <dbReference type="EC" id="2.4.2.1"/>
    </reaction>
    <physiologicalReaction direction="left-to-right" evidence="8">
        <dbReference type="Rhea" id="RHEA:27643"/>
    </physiologicalReaction>
</comment>
<comment type="caution">
    <text evidence="11">The sequence shown here is derived from an EMBL/GenBank/DDBJ whole genome shotgun (WGS) entry which is preliminary data.</text>
</comment>
<sequence>MIKSIYPYWPAPTNIRAFTTTRIGGVSSTPFDSLNLGSRTGDDLNDIVENRRLIINAEKIPSEPYWLNQTHSTTVLDISEIQLQPATGLIGSSERFEADGSYTRQVNQVSVVLTADCMPVLFCSIEGNEVAAAHAGWRGLCHGILEETAKKFYCKASDIIVWLGPAIGATKFEVGGEVKKQFEAYDANAHHAFKLIDAKQQKYLADLYMIAKQRLNSIGIKQIYGGNYCTYTERDLFYSYRRENKTGRMATMIWFEKN</sequence>
<dbReference type="GO" id="GO:0005507">
    <property type="term" value="F:copper ion binding"/>
    <property type="evidence" value="ECO:0007669"/>
    <property type="project" value="TreeGrafter"/>
</dbReference>
<dbReference type="CDD" id="cd16833">
    <property type="entry name" value="YfiH"/>
    <property type="match status" value="1"/>
</dbReference>
<dbReference type="SUPFAM" id="SSF64438">
    <property type="entry name" value="CNF1/YfiH-like putative cysteine hydrolases"/>
    <property type="match status" value="1"/>
</dbReference>
<evidence type="ECO:0000256" key="7">
    <source>
        <dbReference type="ARBA" id="ARBA00047989"/>
    </source>
</evidence>
<proteinExistence type="inferred from homology"/>
<evidence type="ECO:0000313" key="11">
    <source>
        <dbReference type="EMBL" id="PXY90355.1"/>
    </source>
</evidence>
<keyword evidence="12" id="KW-1185">Reference proteome</keyword>
<dbReference type="InterPro" id="IPR003730">
    <property type="entry name" value="Cu_polyphenol_OxRdtase"/>
</dbReference>
<comment type="catalytic activity">
    <reaction evidence="9">
        <text>S-methyl-5'-thioadenosine + phosphate = 5-(methylsulfanyl)-alpha-D-ribose 1-phosphate + adenine</text>
        <dbReference type="Rhea" id="RHEA:11852"/>
        <dbReference type="ChEBI" id="CHEBI:16708"/>
        <dbReference type="ChEBI" id="CHEBI:17509"/>
        <dbReference type="ChEBI" id="CHEBI:43474"/>
        <dbReference type="ChEBI" id="CHEBI:58533"/>
        <dbReference type="EC" id="2.4.2.28"/>
    </reaction>
    <physiologicalReaction direction="left-to-right" evidence="9">
        <dbReference type="Rhea" id="RHEA:11853"/>
    </physiologicalReaction>
</comment>
<comment type="catalytic activity">
    <reaction evidence="1">
        <text>inosine + phosphate = alpha-D-ribose 1-phosphate + hypoxanthine</text>
        <dbReference type="Rhea" id="RHEA:27646"/>
        <dbReference type="ChEBI" id="CHEBI:17368"/>
        <dbReference type="ChEBI" id="CHEBI:17596"/>
        <dbReference type="ChEBI" id="CHEBI:43474"/>
        <dbReference type="ChEBI" id="CHEBI:57720"/>
        <dbReference type="EC" id="2.4.2.1"/>
    </reaction>
    <physiologicalReaction direction="left-to-right" evidence="1">
        <dbReference type="Rhea" id="RHEA:27647"/>
    </physiologicalReaction>
</comment>
<evidence type="ECO:0000256" key="9">
    <source>
        <dbReference type="ARBA" id="ARBA00049893"/>
    </source>
</evidence>
<dbReference type="GO" id="GO:0017061">
    <property type="term" value="F:S-methyl-5-thioadenosine phosphorylase activity"/>
    <property type="evidence" value="ECO:0007669"/>
    <property type="project" value="UniProtKB-EC"/>
</dbReference>
<evidence type="ECO:0000256" key="3">
    <source>
        <dbReference type="ARBA" id="ARBA00022679"/>
    </source>
</evidence>
<protein>
    <recommendedName>
        <fullName evidence="10">Purine nucleoside phosphorylase</fullName>
    </recommendedName>
</protein>
<evidence type="ECO:0000313" key="12">
    <source>
        <dbReference type="Proteomes" id="UP000247673"/>
    </source>
</evidence>
<comment type="catalytic activity">
    <reaction evidence="7">
        <text>adenosine + H2O + H(+) = inosine + NH4(+)</text>
        <dbReference type="Rhea" id="RHEA:24408"/>
        <dbReference type="ChEBI" id="CHEBI:15377"/>
        <dbReference type="ChEBI" id="CHEBI:15378"/>
        <dbReference type="ChEBI" id="CHEBI:16335"/>
        <dbReference type="ChEBI" id="CHEBI:17596"/>
        <dbReference type="ChEBI" id="CHEBI:28938"/>
        <dbReference type="EC" id="3.5.4.4"/>
    </reaction>
    <physiologicalReaction direction="left-to-right" evidence="7">
        <dbReference type="Rhea" id="RHEA:24409"/>
    </physiologicalReaction>
</comment>
<dbReference type="AlphaFoldDB" id="A0A2V4DLG9"/>
<dbReference type="Gene3D" id="3.60.140.10">
    <property type="entry name" value="CNF1/YfiH-like putative cysteine hydrolases"/>
    <property type="match status" value="1"/>
</dbReference>
<name>A0A2V4DLG9_9GAMM</name>
<dbReference type="EMBL" id="QGLO01000006">
    <property type="protein sequence ID" value="PXY90355.1"/>
    <property type="molecule type" value="Genomic_DNA"/>
</dbReference>
<evidence type="ECO:0000256" key="2">
    <source>
        <dbReference type="ARBA" id="ARBA00007353"/>
    </source>
</evidence>
<evidence type="ECO:0000256" key="4">
    <source>
        <dbReference type="ARBA" id="ARBA00022723"/>
    </source>
</evidence>
<dbReference type="PANTHER" id="PTHR30616">
    <property type="entry name" value="UNCHARACTERIZED PROTEIN YFIH"/>
    <property type="match status" value="1"/>
</dbReference>
<evidence type="ECO:0000256" key="5">
    <source>
        <dbReference type="ARBA" id="ARBA00022801"/>
    </source>
</evidence>
<dbReference type="InterPro" id="IPR011324">
    <property type="entry name" value="Cytotoxic_necrot_fac-like_cat"/>
</dbReference>
<comment type="similarity">
    <text evidence="2 10">Belongs to the purine nucleoside phosphorylase YfiH/LACC1 family.</text>
</comment>
<evidence type="ECO:0000256" key="1">
    <source>
        <dbReference type="ARBA" id="ARBA00000553"/>
    </source>
</evidence>
<dbReference type="Pfam" id="PF02578">
    <property type="entry name" value="Cu-oxidase_4"/>
    <property type="match status" value="1"/>
</dbReference>
<dbReference type="NCBIfam" id="TIGR00726">
    <property type="entry name" value="peptidoglycan editing factor PgeF"/>
    <property type="match status" value="1"/>
</dbReference>
<evidence type="ECO:0000256" key="8">
    <source>
        <dbReference type="ARBA" id="ARBA00048968"/>
    </source>
</evidence>
<dbReference type="GO" id="GO:0016787">
    <property type="term" value="F:hydrolase activity"/>
    <property type="evidence" value="ECO:0007669"/>
    <property type="project" value="UniProtKB-KW"/>
</dbReference>
<organism evidence="11 12">
    <name type="scientific">Gilliamella apis</name>
    <dbReference type="NCBI Taxonomy" id="1970738"/>
    <lineage>
        <taxon>Bacteria</taxon>
        <taxon>Pseudomonadati</taxon>
        <taxon>Pseudomonadota</taxon>
        <taxon>Gammaproteobacteria</taxon>
        <taxon>Orbales</taxon>
        <taxon>Orbaceae</taxon>
        <taxon>Gilliamella</taxon>
    </lineage>
</organism>
<dbReference type="PANTHER" id="PTHR30616:SF2">
    <property type="entry name" value="PURINE NUCLEOSIDE PHOSPHORYLASE LACC1"/>
    <property type="match status" value="1"/>
</dbReference>
<evidence type="ECO:0000256" key="6">
    <source>
        <dbReference type="ARBA" id="ARBA00022833"/>
    </source>
</evidence>